<gene>
    <name evidence="2" type="ORF">BZL30_7342</name>
</gene>
<reference evidence="2 3" key="1">
    <citation type="submission" date="2017-02" db="EMBL/GenBank/DDBJ databases">
        <title>Complete genome sequences of Mycobacterium kansasii strains isolated from rhesus macaques.</title>
        <authorList>
            <person name="Panda A."/>
            <person name="Nagaraj S."/>
            <person name="Zhao X."/>
            <person name="Tettelin H."/>
            <person name="Detolla L.J."/>
        </authorList>
    </citation>
    <scope>NUCLEOTIDE SEQUENCE [LARGE SCALE GENOMIC DNA]</scope>
    <source>
        <strain evidence="2 3">11-3813</strain>
    </source>
</reference>
<feature type="transmembrane region" description="Helical" evidence="1">
    <location>
        <begin position="17"/>
        <end position="35"/>
    </location>
</feature>
<evidence type="ECO:0000256" key="1">
    <source>
        <dbReference type="SAM" id="Phobius"/>
    </source>
</evidence>
<comment type="caution">
    <text evidence="2">The sequence shown here is derived from an EMBL/GenBank/DDBJ whole genome shotgun (WGS) entry which is preliminary data.</text>
</comment>
<name>A0A1V3WR18_MYCKA</name>
<keyword evidence="1" id="KW-0812">Transmembrane</keyword>
<evidence type="ECO:0000313" key="2">
    <source>
        <dbReference type="EMBL" id="OOK68896.1"/>
    </source>
</evidence>
<organism evidence="2 3">
    <name type="scientific">Mycobacterium kansasii</name>
    <dbReference type="NCBI Taxonomy" id="1768"/>
    <lineage>
        <taxon>Bacteria</taxon>
        <taxon>Bacillati</taxon>
        <taxon>Actinomycetota</taxon>
        <taxon>Actinomycetes</taxon>
        <taxon>Mycobacteriales</taxon>
        <taxon>Mycobacteriaceae</taxon>
        <taxon>Mycobacterium</taxon>
    </lineage>
</organism>
<proteinExistence type="predicted"/>
<dbReference type="AlphaFoldDB" id="A0A1V3WR18"/>
<keyword evidence="1" id="KW-1133">Transmembrane helix</keyword>
<keyword evidence="1" id="KW-0472">Membrane</keyword>
<dbReference type="EMBL" id="MVBM01000007">
    <property type="protein sequence ID" value="OOK68896.1"/>
    <property type="molecule type" value="Genomic_DNA"/>
</dbReference>
<sequence>MPGPESVTVTTMSRLSSGLRAGVVFLALGVAAVVARRPRRPIPRTTFRSLAG</sequence>
<accession>A0A1V3WR18</accession>
<dbReference type="Proteomes" id="UP000189229">
    <property type="component" value="Unassembled WGS sequence"/>
</dbReference>
<evidence type="ECO:0000313" key="3">
    <source>
        <dbReference type="Proteomes" id="UP000189229"/>
    </source>
</evidence>
<protein>
    <submittedName>
        <fullName evidence="2">Uncharacterized protein</fullName>
    </submittedName>
</protein>